<dbReference type="InterPro" id="IPR036890">
    <property type="entry name" value="HATPase_C_sf"/>
</dbReference>
<protein>
    <recommendedName>
        <fullName evidence="3">histidine kinase</fullName>
        <ecNumber evidence="3">2.7.13.3</ecNumber>
    </recommendedName>
</protein>
<evidence type="ECO:0000256" key="5">
    <source>
        <dbReference type="ARBA" id="ARBA00022553"/>
    </source>
</evidence>
<dbReference type="InterPro" id="IPR031930">
    <property type="entry name" value="HK_sensor"/>
</dbReference>
<dbReference type="Gene3D" id="3.30.565.10">
    <property type="entry name" value="Histidine kinase-like ATPase, C-terminal domain"/>
    <property type="match status" value="1"/>
</dbReference>
<feature type="domain" description="HAMP" evidence="12">
    <location>
        <begin position="173"/>
        <end position="228"/>
    </location>
</feature>
<dbReference type="PROSITE" id="PS50885">
    <property type="entry name" value="HAMP"/>
    <property type="match status" value="1"/>
</dbReference>
<keyword evidence="4" id="KW-1003">Cell membrane</keyword>
<keyword evidence="10" id="KW-1133">Transmembrane helix</keyword>
<evidence type="ECO:0000256" key="7">
    <source>
        <dbReference type="ARBA" id="ARBA00022741"/>
    </source>
</evidence>
<dbReference type="Pfam" id="PF00512">
    <property type="entry name" value="HisKA"/>
    <property type="match status" value="1"/>
</dbReference>
<keyword evidence="5" id="KW-0597">Phosphoprotein</keyword>
<dbReference type="PANTHER" id="PTHR44936">
    <property type="entry name" value="SENSOR PROTEIN CREC"/>
    <property type="match status" value="1"/>
</dbReference>
<dbReference type="InterPro" id="IPR036097">
    <property type="entry name" value="HisK_dim/P_sf"/>
</dbReference>
<feature type="domain" description="Histidine kinase" evidence="11">
    <location>
        <begin position="236"/>
        <end position="447"/>
    </location>
</feature>
<dbReference type="SUPFAM" id="SSF47384">
    <property type="entry name" value="Homodimeric domain of signal transducing histidine kinase"/>
    <property type="match status" value="1"/>
</dbReference>
<dbReference type="InterPro" id="IPR003594">
    <property type="entry name" value="HATPase_dom"/>
</dbReference>
<evidence type="ECO:0000256" key="9">
    <source>
        <dbReference type="ARBA" id="ARBA00022840"/>
    </source>
</evidence>
<name>A0AAV5NN85_9VIBR</name>
<dbReference type="InterPro" id="IPR050980">
    <property type="entry name" value="2C_sensor_his_kinase"/>
</dbReference>
<evidence type="ECO:0000256" key="10">
    <source>
        <dbReference type="SAM" id="Phobius"/>
    </source>
</evidence>
<evidence type="ECO:0000256" key="2">
    <source>
        <dbReference type="ARBA" id="ARBA00004651"/>
    </source>
</evidence>
<evidence type="ECO:0000256" key="1">
    <source>
        <dbReference type="ARBA" id="ARBA00000085"/>
    </source>
</evidence>
<sequence>MKKVLFWRLFIILSLGVVIFFSLLHSVAILSEEKMSYIKQSHRDEILAWGSKAQDLVDENRLDELDLWLKELAVQEDTWATLVRSQVDVIGGNALNQRFFDGYGIGRNVDWKIHLYFPDNPIMEVALRQGNYHFLIILPDRMRPGTYMSHAFWLFRFVIPFIALLALTVYIYRYVMKPLQRFHYATQEFSRGNYHERIGNSEINSNDEFGEIARTFDEMAERTSTVIEHHRNLISDMSHEIRTPISRIELALNCIERGIDVKGMFSRIETEVRNVRRLAEDTLTLAWIENERPDLRKETFDLTELVDSIIEDASFEYPNANISVSLPDHLVLSHSSQRALGQAIENVIRNGLRYTPEQGSFHVSAERLGNDVVLKIRDSGPGVPESMLSQIFKPFFKVKQKNNEGRSGFGVGLALAKRHIESVKGRIIAVNNATDGLEMIITLPHDA</sequence>
<dbReference type="SMART" id="SM00304">
    <property type="entry name" value="HAMP"/>
    <property type="match status" value="1"/>
</dbReference>
<keyword evidence="8" id="KW-0418">Kinase</keyword>
<dbReference type="PANTHER" id="PTHR44936:SF10">
    <property type="entry name" value="SENSOR PROTEIN RSTB"/>
    <property type="match status" value="1"/>
</dbReference>
<dbReference type="Pfam" id="PF16750">
    <property type="entry name" value="HK_sensor"/>
    <property type="match status" value="1"/>
</dbReference>
<feature type="transmembrane region" description="Helical" evidence="10">
    <location>
        <begin position="151"/>
        <end position="172"/>
    </location>
</feature>
<comment type="subcellular location">
    <subcellularLocation>
        <location evidence="2">Cell membrane</location>
        <topology evidence="2">Multi-pass membrane protein</topology>
    </subcellularLocation>
</comment>
<dbReference type="Gene3D" id="6.10.340.10">
    <property type="match status" value="1"/>
</dbReference>
<dbReference type="RefSeq" id="WP_126609029.1">
    <property type="nucleotide sequence ID" value="NZ_AP025145.1"/>
</dbReference>
<dbReference type="GO" id="GO:0005886">
    <property type="term" value="C:plasma membrane"/>
    <property type="evidence" value="ECO:0007669"/>
    <property type="project" value="UniProtKB-SubCell"/>
</dbReference>
<evidence type="ECO:0000313" key="14">
    <source>
        <dbReference type="Proteomes" id="UP001156690"/>
    </source>
</evidence>
<dbReference type="SUPFAM" id="SSF55874">
    <property type="entry name" value="ATPase domain of HSP90 chaperone/DNA topoisomerase II/histidine kinase"/>
    <property type="match status" value="1"/>
</dbReference>
<dbReference type="Gene3D" id="1.10.287.130">
    <property type="match status" value="1"/>
</dbReference>
<dbReference type="EC" id="2.7.13.3" evidence="3"/>
<keyword evidence="9" id="KW-0067">ATP-binding</keyword>
<dbReference type="InterPro" id="IPR038428">
    <property type="entry name" value="HK_sensor_dom_sf"/>
</dbReference>
<evidence type="ECO:0000313" key="13">
    <source>
        <dbReference type="EMBL" id="GLQ72111.1"/>
    </source>
</evidence>
<evidence type="ECO:0000259" key="12">
    <source>
        <dbReference type="PROSITE" id="PS50885"/>
    </source>
</evidence>
<dbReference type="Proteomes" id="UP001156690">
    <property type="component" value="Unassembled WGS sequence"/>
</dbReference>
<dbReference type="InterPro" id="IPR004358">
    <property type="entry name" value="Sig_transdc_His_kin-like_C"/>
</dbReference>
<evidence type="ECO:0000259" key="11">
    <source>
        <dbReference type="PROSITE" id="PS50109"/>
    </source>
</evidence>
<dbReference type="PRINTS" id="PR00344">
    <property type="entry name" value="BCTRLSENSOR"/>
</dbReference>
<dbReference type="InterPro" id="IPR003661">
    <property type="entry name" value="HisK_dim/P_dom"/>
</dbReference>
<evidence type="ECO:0000256" key="8">
    <source>
        <dbReference type="ARBA" id="ARBA00022777"/>
    </source>
</evidence>
<feature type="transmembrane region" description="Helical" evidence="10">
    <location>
        <begin position="6"/>
        <end position="30"/>
    </location>
</feature>
<dbReference type="CDD" id="cd06225">
    <property type="entry name" value="HAMP"/>
    <property type="match status" value="1"/>
</dbReference>
<dbReference type="SUPFAM" id="SSF158472">
    <property type="entry name" value="HAMP domain-like"/>
    <property type="match status" value="1"/>
</dbReference>
<proteinExistence type="predicted"/>
<gene>
    <name evidence="13" type="primary">pfeS</name>
    <name evidence="13" type="ORF">GCM10007932_14710</name>
</gene>
<dbReference type="Pfam" id="PF02518">
    <property type="entry name" value="HATPase_c"/>
    <property type="match status" value="1"/>
</dbReference>
<dbReference type="Pfam" id="PF00672">
    <property type="entry name" value="HAMP"/>
    <property type="match status" value="1"/>
</dbReference>
<keyword evidence="6" id="KW-0808">Transferase</keyword>
<dbReference type="GO" id="GO:0005524">
    <property type="term" value="F:ATP binding"/>
    <property type="evidence" value="ECO:0007669"/>
    <property type="project" value="UniProtKB-KW"/>
</dbReference>
<dbReference type="SMART" id="SM00388">
    <property type="entry name" value="HisKA"/>
    <property type="match status" value="1"/>
</dbReference>
<dbReference type="InterPro" id="IPR005467">
    <property type="entry name" value="His_kinase_dom"/>
</dbReference>
<reference evidence="14" key="1">
    <citation type="journal article" date="2019" name="Int. J. Syst. Evol. Microbiol.">
        <title>The Global Catalogue of Microorganisms (GCM) 10K type strain sequencing project: providing services to taxonomists for standard genome sequencing and annotation.</title>
        <authorList>
            <consortium name="The Broad Institute Genomics Platform"/>
            <consortium name="The Broad Institute Genome Sequencing Center for Infectious Disease"/>
            <person name="Wu L."/>
            <person name="Ma J."/>
        </authorList>
    </citation>
    <scope>NUCLEOTIDE SEQUENCE [LARGE SCALE GENOMIC DNA]</scope>
    <source>
        <strain evidence="14">NBRC 15640</strain>
    </source>
</reference>
<evidence type="ECO:0000256" key="3">
    <source>
        <dbReference type="ARBA" id="ARBA00012438"/>
    </source>
</evidence>
<keyword evidence="7" id="KW-0547">Nucleotide-binding</keyword>
<evidence type="ECO:0000256" key="6">
    <source>
        <dbReference type="ARBA" id="ARBA00022679"/>
    </source>
</evidence>
<comment type="catalytic activity">
    <reaction evidence="1">
        <text>ATP + protein L-histidine = ADP + protein N-phospho-L-histidine.</text>
        <dbReference type="EC" id="2.7.13.3"/>
    </reaction>
</comment>
<keyword evidence="10" id="KW-0812">Transmembrane</keyword>
<accession>A0AAV5NN85</accession>
<dbReference type="SMART" id="SM00387">
    <property type="entry name" value="HATPase_c"/>
    <property type="match status" value="1"/>
</dbReference>
<comment type="caution">
    <text evidence="13">The sequence shown here is derived from an EMBL/GenBank/DDBJ whole genome shotgun (WGS) entry which is preliminary data.</text>
</comment>
<organism evidence="13 14">
    <name type="scientific">Vibrio penaeicida</name>
    <dbReference type="NCBI Taxonomy" id="104609"/>
    <lineage>
        <taxon>Bacteria</taxon>
        <taxon>Pseudomonadati</taxon>
        <taxon>Pseudomonadota</taxon>
        <taxon>Gammaproteobacteria</taxon>
        <taxon>Vibrionales</taxon>
        <taxon>Vibrionaceae</taxon>
        <taxon>Vibrio</taxon>
    </lineage>
</organism>
<dbReference type="InterPro" id="IPR003660">
    <property type="entry name" value="HAMP_dom"/>
</dbReference>
<dbReference type="Gene3D" id="3.30.450.170">
    <property type="entry name" value="Two-component histidine kinase, sensor domain"/>
    <property type="match status" value="1"/>
</dbReference>
<dbReference type="EMBL" id="BSNX01000012">
    <property type="protein sequence ID" value="GLQ72111.1"/>
    <property type="molecule type" value="Genomic_DNA"/>
</dbReference>
<dbReference type="AlphaFoldDB" id="A0AAV5NN85"/>
<evidence type="ECO:0000256" key="4">
    <source>
        <dbReference type="ARBA" id="ARBA00022475"/>
    </source>
</evidence>
<dbReference type="GO" id="GO:0000155">
    <property type="term" value="F:phosphorelay sensor kinase activity"/>
    <property type="evidence" value="ECO:0007669"/>
    <property type="project" value="InterPro"/>
</dbReference>
<dbReference type="CDD" id="cd00082">
    <property type="entry name" value="HisKA"/>
    <property type="match status" value="1"/>
</dbReference>
<keyword evidence="10" id="KW-0472">Membrane</keyword>
<dbReference type="PROSITE" id="PS50109">
    <property type="entry name" value="HIS_KIN"/>
    <property type="match status" value="1"/>
</dbReference>
<keyword evidence="14" id="KW-1185">Reference proteome</keyword>